<dbReference type="InterPro" id="IPR029034">
    <property type="entry name" value="Cystine-knot_cytokine"/>
</dbReference>
<protein>
    <recommendedName>
        <fullName evidence="3">Platelet-derived growth factor (PDGF) family profile domain-containing protein</fullName>
    </recommendedName>
</protein>
<comment type="caution">
    <text evidence="1">The sequence shown here is derived from an EMBL/GenBank/DDBJ whole genome shotgun (WGS) entry which is preliminary data.</text>
</comment>
<dbReference type="OrthoDB" id="8878063at2759"/>
<gene>
    <name evidence="1" type="ORF">OS493_018358</name>
</gene>
<dbReference type="SUPFAM" id="SSF57501">
    <property type="entry name" value="Cystine-knot cytokines"/>
    <property type="match status" value="1"/>
</dbReference>
<name>A0A9W9YDS0_9CNID</name>
<dbReference type="Proteomes" id="UP001163046">
    <property type="component" value="Unassembled WGS sequence"/>
</dbReference>
<accession>A0A9W9YDS0</accession>
<sequence>MRTLIYRLSFAFLLLCFMCTVTISLRLKSKAISFDPLKRIDDVTGTARGRQLAAVKWRQKSKRITEDNRVRKQKRGGDAVELEMKFCKPYPSILPVPEPAVLGSFYLPSFVELYRCAGGCSMPQEIGYCAVTDKKNITVRVNLGQNPKQHHTVVMSNHTGCQCACLPKKCTSRQRFNTDICECECIHGDQSDCNKNENKQWDRHLCECVCSIESACKFAYKWNKESCLCELDEDPTGSVVGRL</sequence>
<dbReference type="Gene3D" id="2.10.90.10">
    <property type="entry name" value="Cystine-knot cytokines"/>
    <property type="match status" value="1"/>
</dbReference>
<keyword evidence="2" id="KW-1185">Reference proteome</keyword>
<proteinExistence type="predicted"/>
<organism evidence="1 2">
    <name type="scientific">Desmophyllum pertusum</name>
    <dbReference type="NCBI Taxonomy" id="174260"/>
    <lineage>
        <taxon>Eukaryota</taxon>
        <taxon>Metazoa</taxon>
        <taxon>Cnidaria</taxon>
        <taxon>Anthozoa</taxon>
        <taxon>Hexacorallia</taxon>
        <taxon>Scleractinia</taxon>
        <taxon>Caryophylliina</taxon>
        <taxon>Caryophylliidae</taxon>
        <taxon>Desmophyllum</taxon>
    </lineage>
</organism>
<reference evidence="1" key="1">
    <citation type="submission" date="2023-01" db="EMBL/GenBank/DDBJ databases">
        <title>Genome assembly of the deep-sea coral Lophelia pertusa.</title>
        <authorList>
            <person name="Herrera S."/>
            <person name="Cordes E."/>
        </authorList>
    </citation>
    <scope>NUCLEOTIDE SEQUENCE</scope>
    <source>
        <strain evidence="1">USNM1676648</strain>
        <tissue evidence="1">Polyp</tissue>
    </source>
</reference>
<evidence type="ECO:0000313" key="1">
    <source>
        <dbReference type="EMBL" id="KAJ7333182.1"/>
    </source>
</evidence>
<dbReference type="AlphaFoldDB" id="A0A9W9YDS0"/>
<evidence type="ECO:0008006" key="3">
    <source>
        <dbReference type="Google" id="ProtNLM"/>
    </source>
</evidence>
<dbReference type="EMBL" id="MU827787">
    <property type="protein sequence ID" value="KAJ7333182.1"/>
    <property type="molecule type" value="Genomic_DNA"/>
</dbReference>
<evidence type="ECO:0000313" key="2">
    <source>
        <dbReference type="Proteomes" id="UP001163046"/>
    </source>
</evidence>